<feature type="transmembrane region" description="Helical" evidence="1">
    <location>
        <begin position="33"/>
        <end position="53"/>
    </location>
</feature>
<evidence type="ECO:0000256" key="1">
    <source>
        <dbReference type="SAM" id="Phobius"/>
    </source>
</evidence>
<feature type="transmembrane region" description="Helical" evidence="1">
    <location>
        <begin position="7"/>
        <end position="27"/>
    </location>
</feature>
<proteinExistence type="predicted"/>
<dbReference type="Proteomes" id="UP000799770">
    <property type="component" value="Unassembled WGS sequence"/>
</dbReference>
<gene>
    <name evidence="2" type="ORF">BDV96DRAFT_262993</name>
</gene>
<keyword evidence="1" id="KW-1133">Transmembrane helix</keyword>
<sequence>MYSDSYHLVYQYGFWYVLSVGISYVHFWRKLTAYGGVALVGLLVTLVLFFCWVKTFHDV</sequence>
<evidence type="ECO:0000313" key="2">
    <source>
        <dbReference type="EMBL" id="KAF2108309.1"/>
    </source>
</evidence>
<keyword evidence="3" id="KW-1185">Reference proteome</keyword>
<dbReference type="AlphaFoldDB" id="A0A6A5YM11"/>
<keyword evidence="1" id="KW-0472">Membrane</keyword>
<name>A0A6A5YM11_9PLEO</name>
<protein>
    <submittedName>
        <fullName evidence="2">Uncharacterized protein</fullName>
    </submittedName>
</protein>
<evidence type="ECO:0000313" key="3">
    <source>
        <dbReference type="Proteomes" id="UP000799770"/>
    </source>
</evidence>
<reference evidence="2" key="1">
    <citation type="journal article" date="2020" name="Stud. Mycol.">
        <title>101 Dothideomycetes genomes: a test case for predicting lifestyles and emergence of pathogens.</title>
        <authorList>
            <person name="Haridas S."/>
            <person name="Albert R."/>
            <person name="Binder M."/>
            <person name="Bloem J."/>
            <person name="Labutti K."/>
            <person name="Salamov A."/>
            <person name="Andreopoulos B."/>
            <person name="Baker S."/>
            <person name="Barry K."/>
            <person name="Bills G."/>
            <person name="Bluhm B."/>
            <person name="Cannon C."/>
            <person name="Castanera R."/>
            <person name="Culley D."/>
            <person name="Daum C."/>
            <person name="Ezra D."/>
            <person name="Gonzalez J."/>
            <person name="Henrissat B."/>
            <person name="Kuo A."/>
            <person name="Liang C."/>
            <person name="Lipzen A."/>
            <person name="Lutzoni F."/>
            <person name="Magnuson J."/>
            <person name="Mondo S."/>
            <person name="Nolan M."/>
            <person name="Ohm R."/>
            <person name="Pangilinan J."/>
            <person name="Park H.-J."/>
            <person name="Ramirez L."/>
            <person name="Alfaro M."/>
            <person name="Sun H."/>
            <person name="Tritt A."/>
            <person name="Yoshinaga Y."/>
            <person name="Zwiers L.-H."/>
            <person name="Turgeon B."/>
            <person name="Goodwin S."/>
            <person name="Spatafora J."/>
            <person name="Crous P."/>
            <person name="Grigoriev I."/>
        </authorList>
    </citation>
    <scope>NUCLEOTIDE SEQUENCE</scope>
    <source>
        <strain evidence="2">CBS 627.86</strain>
    </source>
</reference>
<organism evidence="2 3">
    <name type="scientific">Lophiotrema nucula</name>
    <dbReference type="NCBI Taxonomy" id="690887"/>
    <lineage>
        <taxon>Eukaryota</taxon>
        <taxon>Fungi</taxon>
        <taxon>Dikarya</taxon>
        <taxon>Ascomycota</taxon>
        <taxon>Pezizomycotina</taxon>
        <taxon>Dothideomycetes</taxon>
        <taxon>Pleosporomycetidae</taxon>
        <taxon>Pleosporales</taxon>
        <taxon>Lophiotremataceae</taxon>
        <taxon>Lophiotrema</taxon>
    </lineage>
</organism>
<dbReference type="EMBL" id="ML977348">
    <property type="protein sequence ID" value="KAF2108309.1"/>
    <property type="molecule type" value="Genomic_DNA"/>
</dbReference>
<accession>A0A6A5YM11</accession>
<keyword evidence="1" id="KW-0812">Transmembrane</keyword>